<comment type="cofactor">
    <cofactor evidence="9">
        <name>Cu cation</name>
        <dbReference type="ChEBI" id="CHEBI:23378"/>
    </cofactor>
    <text evidence="9">Contains 1 topaquinone per subunit.</text>
</comment>
<evidence type="ECO:0000256" key="7">
    <source>
        <dbReference type="PIRSR" id="PIRSR600269-50"/>
    </source>
</evidence>
<evidence type="ECO:0000256" key="2">
    <source>
        <dbReference type="ARBA" id="ARBA00007983"/>
    </source>
</evidence>
<dbReference type="EMBL" id="PNEN01000539">
    <property type="protein sequence ID" value="PPJ55478.1"/>
    <property type="molecule type" value="Genomic_DNA"/>
</dbReference>
<dbReference type="Pfam" id="PF09248">
    <property type="entry name" value="DUF1965"/>
    <property type="match status" value="1"/>
</dbReference>
<evidence type="ECO:0000256" key="1">
    <source>
        <dbReference type="ARBA" id="ARBA00001935"/>
    </source>
</evidence>
<dbReference type="Gene3D" id="3.10.450.40">
    <property type="match status" value="2"/>
</dbReference>
<accession>A0A2S6C6W3</accession>
<dbReference type="GO" id="GO:0008131">
    <property type="term" value="F:primary methylamine oxidase activity"/>
    <property type="evidence" value="ECO:0007669"/>
    <property type="project" value="InterPro"/>
</dbReference>
<keyword evidence="4 7" id="KW-0801">TPQ</keyword>
<dbReference type="Pfam" id="PF02727">
    <property type="entry name" value="Cu_amine_oxidN2"/>
    <property type="match status" value="1"/>
</dbReference>
<reference evidence="14" key="1">
    <citation type="journal article" date="2017" name="bioRxiv">
        <title>Conservation of a gene cluster reveals novel cercosporin biosynthetic mechanisms and extends production to the genus Colletotrichum.</title>
        <authorList>
            <person name="de Jonge R."/>
            <person name="Ebert M.K."/>
            <person name="Huitt-Roehl C.R."/>
            <person name="Pal P."/>
            <person name="Suttle J.C."/>
            <person name="Spanner R.E."/>
            <person name="Neubauer J.D."/>
            <person name="Jurick W.M.II."/>
            <person name="Stott K.A."/>
            <person name="Secor G.A."/>
            <person name="Thomma B.P.H.J."/>
            <person name="Van de Peer Y."/>
            <person name="Townsend C.A."/>
            <person name="Bolton M.D."/>
        </authorList>
    </citation>
    <scope>NUCLEOTIDE SEQUENCE [LARGE SCALE GENOMIC DNA]</scope>
    <source>
        <strain evidence="14">CBS538.71</strain>
    </source>
</reference>
<dbReference type="InterPro" id="IPR016182">
    <property type="entry name" value="Cu_amine_oxidase_N-reg"/>
</dbReference>
<dbReference type="InterPro" id="IPR036460">
    <property type="entry name" value="Cu_amine_oxidase_C_sf"/>
</dbReference>
<feature type="active site" description="Proton acceptor" evidence="7">
    <location>
        <position position="319"/>
    </location>
</feature>
<evidence type="ECO:0000256" key="9">
    <source>
        <dbReference type="RuleBase" id="RU000672"/>
    </source>
</evidence>
<dbReference type="InterPro" id="IPR015800">
    <property type="entry name" value="Cu_amine_oxidase_N2"/>
</dbReference>
<sequence length="698" mass="78483">MGRTDLQKLKVLAPVYVRSASIELQRPNKSQVLPYVHFGRKAPPRYARALLQCSTTTEPYLAEILVGPLPVSEHRTQWQALDFSWTRKSGGRVRDLRVDKKSTTYQNWLHEIGRSVSDITIFLLNGTATGAADESLHIVPTDPLGQKEDGRIVTWYTFRGVSSTRFDSSTLLSTGLYFEADVTGRDPVSWKVLSWFYDDDVYSTAQELRDACFSESFSKLGMNFNSDWVGTDAHQPPLPLDHLTPPIGLSALRYSLDTEEGSMSWMGFDFLLGFSQETGLGLFDLRYKGLPLIHELSLQEGLAHYAGHDPFQSNSAPLDSTDGFGTHAFELVPGYDCPIGSSYLNATYFHGGKSLIHKNAICVFEATDDAPLQRHTASGYVTASKKIYLTLRWCSTMGDYDFIFSYRFFMDGTIEIDVQATGYIIGAHYAHNENYGFHIHDFFSGSMHDHVMNWKVDFDVLGTANSVQLVKIAASTESFPWSQGVPRNTMRLERSFVKTEDDGRWNWSLNDDTMFTVVNRDNKSEYGEERGYRVQRSAGATHLTILNSSVLANAARWAEHDIHVTMQHDYQSRSAHPYNNQDIHNPPIDFASFLDGENLDQVDLVLWVNLGMHHVPTTGDLPNTVTTNGHSSIRLTPHNLFPLDQSAHSISRVRIDYNQEGVTEINTFGQEARNGCTTIVDPDQAQLLQYHGIFGARP</sequence>
<protein>
    <recommendedName>
        <fullName evidence="9">Amine oxidase</fullName>
        <ecNumber evidence="9">1.4.3.-</ecNumber>
    </recommendedName>
</protein>
<evidence type="ECO:0000256" key="4">
    <source>
        <dbReference type="ARBA" id="ARBA00022772"/>
    </source>
</evidence>
<comment type="similarity">
    <text evidence="2 9">Belongs to the copper/topaquinone oxidase family.</text>
</comment>
<evidence type="ECO:0000259" key="12">
    <source>
        <dbReference type="Pfam" id="PF09248"/>
    </source>
</evidence>
<comment type="cofactor">
    <cofactor evidence="1">
        <name>Cu cation</name>
        <dbReference type="ChEBI" id="CHEBI:23378"/>
    </cofactor>
</comment>
<dbReference type="PANTHER" id="PTHR10638:SF20">
    <property type="entry name" value="AMINE OXIDASE"/>
    <property type="match status" value="1"/>
</dbReference>
<feature type="active site" description="Schiff-base intermediate with substrate; via topaquinone" evidence="7">
    <location>
        <position position="400"/>
    </location>
</feature>
<evidence type="ECO:0000256" key="3">
    <source>
        <dbReference type="ARBA" id="ARBA00022723"/>
    </source>
</evidence>
<evidence type="ECO:0000259" key="10">
    <source>
        <dbReference type="Pfam" id="PF01179"/>
    </source>
</evidence>
<dbReference type="GO" id="GO:0009308">
    <property type="term" value="P:amine metabolic process"/>
    <property type="evidence" value="ECO:0007669"/>
    <property type="project" value="UniProtKB-UniRule"/>
</dbReference>
<dbReference type="GO" id="GO:0048038">
    <property type="term" value="F:quinone binding"/>
    <property type="evidence" value="ECO:0007669"/>
    <property type="project" value="InterPro"/>
</dbReference>
<evidence type="ECO:0000313" key="13">
    <source>
        <dbReference type="EMBL" id="PPJ55478.1"/>
    </source>
</evidence>
<proteinExistence type="inferred from homology"/>
<evidence type="ECO:0000256" key="6">
    <source>
        <dbReference type="ARBA" id="ARBA00023008"/>
    </source>
</evidence>
<feature type="domain" description="Copper amine oxidase catalytic" evidence="10">
    <location>
        <begin position="253"/>
        <end position="645"/>
    </location>
</feature>
<name>A0A2S6C6W3_9PEZI</name>
<keyword evidence="14" id="KW-1185">Reference proteome</keyword>
<keyword evidence="5 9" id="KW-0560">Oxidoreductase</keyword>
<keyword evidence="6 9" id="KW-0186">Copper</keyword>
<dbReference type="OrthoDB" id="3341590at2759"/>
<dbReference type="Proteomes" id="UP000237631">
    <property type="component" value="Unassembled WGS sequence"/>
</dbReference>
<gene>
    <name evidence="13" type="ORF">CBER1_08020</name>
</gene>
<dbReference type="GO" id="GO:0005886">
    <property type="term" value="C:plasma membrane"/>
    <property type="evidence" value="ECO:0007669"/>
    <property type="project" value="TreeGrafter"/>
</dbReference>
<keyword evidence="3 9" id="KW-0479">Metal-binding</keyword>
<comment type="caution">
    <text evidence="13">The sequence shown here is derived from an EMBL/GenBank/DDBJ whole genome shotgun (WGS) entry which is preliminary data.</text>
</comment>
<feature type="modified residue" description="2',4',5'-topaquinone" evidence="8">
    <location>
        <position position="400"/>
    </location>
</feature>
<dbReference type="Pfam" id="PF01179">
    <property type="entry name" value="Cu_amine_oxid"/>
    <property type="match status" value="1"/>
</dbReference>
<dbReference type="InterPro" id="IPR015798">
    <property type="entry name" value="Cu_amine_oxidase_C"/>
</dbReference>
<dbReference type="InterPro" id="IPR015328">
    <property type="entry name" value="DUF1965"/>
</dbReference>
<feature type="domain" description="Copper amine oxidase N2-terminal" evidence="11">
    <location>
        <begin position="20"/>
        <end position="71"/>
    </location>
</feature>
<comment type="PTM">
    <text evidence="8 9">Topaquinone (TPQ) is generated by copper-dependent autoxidation of a specific tyrosyl residue.</text>
</comment>
<dbReference type="EC" id="1.4.3.-" evidence="9"/>
<dbReference type="SUPFAM" id="SSF54416">
    <property type="entry name" value="Amine oxidase N-terminal region"/>
    <property type="match status" value="2"/>
</dbReference>
<dbReference type="Gene3D" id="2.70.98.20">
    <property type="entry name" value="Copper amine oxidase, catalytic domain"/>
    <property type="match status" value="1"/>
</dbReference>
<feature type="domain" description="DUF1965" evidence="12">
    <location>
        <begin position="169"/>
        <end position="234"/>
    </location>
</feature>
<dbReference type="GO" id="GO:0005507">
    <property type="term" value="F:copper ion binding"/>
    <property type="evidence" value="ECO:0007669"/>
    <property type="project" value="InterPro"/>
</dbReference>
<evidence type="ECO:0000313" key="14">
    <source>
        <dbReference type="Proteomes" id="UP000237631"/>
    </source>
</evidence>
<evidence type="ECO:0000259" key="11">
    <source>
        <dbReference type="Pfam" id="PF02727"/>
    </source>
</evidence>
<dbReference type="AlphaFoldDB" id="A0A2S6C6W3"/>
<organism evidence="13 14">
    <name type="scientific">Cercospora berteroae</name>
    <dbReference type="NCBI Taxonomy" id="357750"/>
    <lineage>
        <taxon>Eukaryota</taxon>
        <taxon>Fungi</taxon>
        <taxon>Dikarya</taxon>
        <taxon>Ascomycota</taxon>
        <taxon>Pezizomycotina</taxon>
        <taxon>Dothideomycetes</taxon>
        <taxon>Dothideomycetidae</taxon>
        <taxon>Mycosphaerellales</taxon>
        <taxon>Mycosphaerellaceae</taxon>
        <taxon>Cercospora</taxon>
    </lineage>
</organism>
<evidence type="ECO:0000256" key="8">
    <source>
        <dbReference type="PIRSR" id="PIRSR600269-51"/>
    </source>
</evidence>
<dbReference type="InterPro" id="IPR000269">
    <property type="entry name" value="Cu_amine_oxidase"/>
</dbReference>
<dbReference type="PANTHER" id="PTHR10638">
    <property type="entry name" value="COPPER AMINE OXIDASE"/>
    <property type="match status" value="1"/>
</dbReference>
<evidence type="ECO:0000256" key="5">
    <source>
        <dbReference type="ARBA" id="ARBA00023002"/>
    </source>
</evidence>
<dbReference type="SUPFAM" id="SSF49998">
    <property type="entry name" value="Amine oxidase catalytic domain"/>
    <property type="match status" value="1"/>
</dbReference>
<dbReference type="STRING" id="357750.A0A2S6C6W3"/>
<dbReference type="PRINTS" id="PR00766">
    <property type="entry name" value="CUDAOXIDASE"/>
</dbReference>